<dbReference type="PANTHER" id="PTHR36777:SF2">
    <property type="entry name" value="EXPRESSED PROTEIN"/>
    <property type="match status" value="1"/>
</dbReference>
<evidence type="ECO:0000256" key="1">
    <source>
        <dbReference type="SAM" id="Phobius"/>
    </source>
</evidence>
<keyword evidence="1" id="KW-0472">Membrane</keyword>
<reference evidence="2 3" key="1">
    <citation type="submission" date="2021-07" db="EMBL/GenBank/DDBJ databases">
        <title>The Aristolochia fimbriata genome: insights into angiosperm evolution, floral development and chemical biosynthesis.</title>
        <authorList>
            <person name="Jiao Y."/>
        </authorList>
    </citation>
    <scope>NUCLEOTIDE SEQUENCE [LARGE SCALE GENOMIC DNA]</scope>
    <source>
        <strain evidence="2">IBCAS-2021</strain>
        <tissue evidence="2">Leaf</tissue>
    </source>
</reference>
<evidence type="ECO:0000313" key="2">
    <source>
        <dbReference type="EMBL" id="KAG9447640.1"/>
    </source>
</evidence>
<dbReference type="PANTHER" id="PTHR36777">
    <property type="entry name" value="EXPRESSED PROTEIN"/>
    <property type="match status" value="1"/>
</dbReference>
<dbReference type="Proteomes" id="UP000825729">
    <property type="component" value="Unassembled WGS sequence"/>
</dbReference>
<gene>
    <name evidence="2" type="ORF">H6P81_013768</name>
</gene>
<accession>A0AAV7EHT8</accession>
<comment type="caution">
    <text evidence="2">The sequence shown here is derived from an EMBL/GenBank/DDBJ whole genome shotgun (WGS) entry which is preliminary data.</text>
</comment>
<organism evidence="2 3">
    <name type="scientific">Aristolochia fimbriata</name>
    <name type="common">White veined hardy Dutchman's pipe vine</name>
    <dbReference type="NCBI Taxonomy" id="158543"/>
    <lineage>
        <taxon>Eukaryota</taxon>
        <taxon>Viridiplantae</taxon>
        <taxon>Streptophyta</taxon>
        <taxon>Embryophyta</taxon>
        <taxon>Tracheophyta</taxon>
        <taxon>Spermatophyta</taxon>
        <taxon>Magnoliopsida</taxon>
        <taxon>Magnoliidae</taxon>
        <taxon>Piperales</taxon>
        <taxon>Aristolochiaceae</taxon>
        <taxon>Aristolochia</taxon>
    </lineage>
</organism>
<evidence type="ECO:0000313" key="3">
    <source>
        <dbReference type="Proteomes" id="UP000825729"/>
    </source>
</evidence>
<protein>
    <submittedName>
        <fullName evidence="2">Uncharacterized protein</fullName>
    </submittedName>
</protein>
<keyword evidence="3" id="KW-1185">Reference proteome</keyword>
<feature type="transmembrane region" description="Helical" evidence="1">
    <location>
        <begin position="117"/>
        <end position="135"/>
    </location>
</feature>
<proteinExistence type="predicted"/>
<sequence>MAATFAPLWNAPLQLHHTRKDLFSFRSHSLFISSSPLRASRRLSLSLSRKFYRPLVVVAAQSDIFKVFQTVLRVGKDGIEAGTNLIPDPVPRPIARVGVTVAIVAISLFVLKSVLSTVFFVLAMMGLIYFGYLALNKDERPKGGADTGASQEETLEEARRIMEKYK</sequence>
<keyword evidence="1" id="KW-1133">Transmembrane helix</keyword>
<keyword evidence="1" id="KW-0812">Transmembrane</keyword>
<dbReference type="AlphaFoldDB" id="A0AAV7EHT8"/>
<dbReference type="EMBL" id="JAINDJ010000005">
    <property type="protein sequence ID" value="KAG9447640.1"/>
    <property type="molecule type" value="Genomic_DNA"/>
</dbReference>
<name>A0AAV7EHT8_ARIFI</name>